<proteinExistence type="inferred from homology"/>
<keyword evidence="7" id="KW-1133">Transmembrane helix</keyword>
<dbReference type="PRINTS" id="PR00735">
    <property type="entry name" value="GLHYDRLASE8"/>
</dbReference>
<keyword evidence="7" id="KW-0812">Transmembrane</keyword>
<keyword evidence="6" id="KW-0119">Carbohydrate metabolism</keyword>
<evidence type="ECO:0000256" key="6">
    <source>
        <dbReference type="RuleBase" id="RU361167"/>
    </source>
</evidence>
<evidence type="ECO:0000256" key="2">
    <source>
        <dbReference type="ARBA" id="ARBA00022729"/>
    </source>
</evidence>
<dbReference type="Pfam" id="PF01270">
    <property type="entry name" value="Glyco_hydro_8"/>
    <property type="match status" value="1"/>
</dbReference>
<dbReference type="EC" id="3.2.1.-" evidence="6"/>
<keyword evidence="3 6" id="KW-0378">Hydrolase</keyword>
<evidence type="ECO:0000313" key="8">
    <source>
        <dbReference type="EMBL" id="GFZ27541.1"/>
    </source>
</evidence>
<keyword evidence="2" id="KW-0732">Signal</keyword>
<reference evidence="8" key="1">
    <citation type="submission" date="2020-08" db="EMBL/GenBank/DDBJ databases">
        <title>Taxonomic study for Lactobacillus species isolated from hardwood bark.</title>
        <authorList>
            <person name="Tohno M."/>
            <person name="Tanizawa Y."/>
        </authorList>
    </citation>
    <scope>NUCLEOTIDE SEQUENCE</scope>
    <source>
        <strain evidence="8">B40</strain>
    </source>
</reference>
<dbReference type="Proteomes" id="UP000677218">
    <property type="component" value="Unassembled WGS sequence"/>
</dbReference>
<keyword evidence="4 6" id="KW-0326">Glycosidase</keyword>
<name>A0A916VHX1_9LACO</name>
<evidence type="ECO:0000256" key="4">
    <source>
        <dbReference type="ARBA" id="ARBA00023295"/>
    </source>
</evidence>
<comment type="caution">
    <text evidence="8">The sequence shown here is derived from an EMBL/GenBank/DDBJ whole genome shotgun (WGS) entry which is preliminary data.</text>
</comment>
<comment type="similarity">
    <text evidence="1 6">Belongs to the glycosyl hydrolase 8 (cellulase D) family.</text>
</comment>
<keyword evidence="7" id="KW-0472">Membrane</keyword>
<dbReference type="Gene3D" id="1.50.10.10">
    <property type="match status" value="1"/>
</dbReference>
<evidence type="ECO:0000256" key="3">
    <source>
        <dbReference type="ARBA" id="ARBA00022801"/>
    </source>
</evidence>
<evidence type="ECO:0000256" key="5">
    <source>
        <dbReference type="PROSITE-ProRule" id="PRU10058"/>
    </source>
</evidence>
<feature type="active site" description="Nucleophile" evidence="5">
    <location>
        <position position="134"/>
    </location>
</feature>
<dbReference type="GO" id="GO:0004553">
    <property type="term" value="F:hydrolase activity, hydrolyzing O-glycosyl compounds"/>
    <property type="evidence" value="ECO:0007669"/>
    <property type="project" value="InterPro"/>
</dbReference>
<feature type="transmembrane region" description="Helical" evidence="7">
    <location>
        <begin position="7"/>
        <end position="27"/>
    </location>
</feature>
<dbReference type="PROSITE" id="PS00812">
    <property type="entry name" value="GLYCOSYL_HYDROL_F8"/>
    <property type="match status" value="1"/>
</dbReference>
<dbReference type="RefSeq" id="WP_212781223.1">
    <property type="nucleotide sequence ID" value="NZ_BMAY01000012.1"/>
</dbReference>
<evidence type="ECO:0000256" key="7">
    <source>
        <dbReference type="SAM" id="Phobius"/>
    </source>
</evidence>
<dbReference type="AlphaFoldDB" id="A0A916VHX1"/>
<gene>
    <name evidence="8" type="ORF">LCB40_14210</name>
</gene>
<dbReference type="GO" id="GO:0000272">
    <property type="term" value="P:polysaccharide catabolic process"/>
    <property type="evidence" value="ECO:0007669"/>
    <property type="project" value="UniProtKB-KW"/>
</dbReference>
<evidence type="ECO:0000313" key="9">
    <source>
        <dbReference type="Proteomes" id="UP000677218"/>
    </source>
</evidence>
<dbReference type="InterPro" id="IPR008928">
    <property type="entry name" value="6-hairpin_glycosidase_sf"/>
</dbReference>
<keyword evidence="6" id="KW-0624">Polysaccharide degradation</keyword>
<dbReference type="SUPFAM" id="SSF48208">
    <property type="entry name" value="Six-hairpin glycosidases"/>
    <property type="match status" value="1"/>
</dbReference>
<dbReference type="EMBL" id="BMAY01000012">
    <property type="protein sequence ID" value="GFZ27541.1"/>
    <property type="molecule type" value="Genomic_DNA"/>
</dbReference>
<dbReference type="InterPro" id="IPR012341">
    <property type="entry name" value="6hp_glycosidase-like_sf"/>
</dbReference>
<keyword evidence="9" id="KW-1185">Reference proteome</keyword>
<accession>A0A916VHX1</accession>
<organism evidence="8 9">
    <name type="scientific">Lactobacillus corticis</name>
    <dbReference type="NCBI Taxonomy" id="2201249"/>
    <lineage>
        <taxon>Bacteria</taxon>
        <taxon>Bacillati</taxon>
        <taxon>Bacillota</taxon>
        <taxon>Bacilli</taxon>
        <taxon>Lactobacillales</taxon>
        <taxon>Lactobacillaceae</taxon>
        <taxon>Lactobacillus</taxon>
    </lineage>
</organism>
<dbReference type="InterPro" id="IPR002037">
    <property type="entry name" value="Glyco_hydro_8"/>
</dbReference>
<sequence length="374" mass="43150">MKKRTKIWYLILGLFFISAYTLIMLWVRKDNPTAVRTHYFTAWRKSYLVKVPKTKSSYVRMTVNGEKRYTTSEAVGYGMYLTVMGADNNPHAQRDFNQLTRYYLDHRLKKSSLMSWRQHIKCKKYSADQTSASDGDIIIAHALILAYRKWQQPSYRKLAKKLAADIMASEINQQNYTVQLGNWVSPKSKYYHYIRTSDCIPYAFDDLYDLTGDERWIKVRQSMLHYLGTLSAQHKTGLIPDFAKISGQKAVPAKPNSIATKEDGDYSYNSCRIPMLLAGYQKNGAPKILHKMLRFFKNTNYAAAGYKLNGKPLTLSQSASFDAPIFAAVNVDKTPEFSDLYMRTQYIFARKLPTDNYYDATLTLLALYETPIKD</sequence>
<protein>
    <recommendedName>
        <fullName evidence="6">Glucanase</fullName>
        <ecNumber evidence="6">3.2.1.-</ecNumber>
    </recommendedName>
</protein>
<evidence type="ECO:0000256" key="1">
    <source>
        <dbReference type="ARBA" id="ARBA00009209"/>
    </source>
</evidence>
<dbReference type="InterPro" id="IPR019834">
    <property type="entry name" value="Glyco_hydro_8_CS"/>
</dbReference>